<evidence type="ECO:0000256" key="3">
    <source>
        <dbReference type="ARBA" id="ARBA00022692"/>
    </source>
</evidence>
<protein>
    <recommendedName>
        <fullName evidence="6">Complex I assembly factor TIMMDC1, mitochondrial</fullName>
    </recommendedName>
    <alternativeName>
        <fullName evidence="7">Translocase of inner mitochondrial membrane domain-containing protein 1</fullName>
    </alternativeName>
</protein>
<proteinExistence type="inferred from homology"/>
<name>A0ABD2WIZ0_9HYME</name>
<evidence type="ECO:0000256" key="6">
    <source>
        <dbReference type="ARBA" id="ARBA00040778"/>
    </source>
</evidence>
<reference evidence="9 10" key="1">
    <citation type="journal article" date="2024" name="bioRxiv">
        <title>A reference genome for Trichogramma kaykai: A tiny desert-dwelling parasitoid wasp with competing sex-ratio distorters.</title>
        <authorList>
            <person name="Culotta J."/>
            <person name="Lindsey A.R."/>
        </authorList>
    </citation>
    <scope>NUCLEOTIDE SEQUENCE [LARGE SCALE GENOMIC DNA]</scope>
    <source>
        <strain evidence="9 10">KSX58</strain>
    </source>
</reference>
<sequence length="252" mass="28489">MIFRVLGRRGVLAFSPILFETENPHDKIADDDGRDSLTHYDPDATGWQRIRSIFKKHKDYTFHPDLVNVVQTAVFSYIVGGLYGGVMKSREAFIKFIETNEATQFRSHLDAKRQLSDKMFIALMKGANTWGPKVTFFTVTYTIVTTGLQAYYNKHSILFYILGGSAAGAVYKSPLGLRGMVSGAVFGGFFGSIYGGLRFLVLKGFNMTEEDFKNLQYQIWAQREEAVTNAYKQKIVSETIEGLKKDMLPEKK</sequence>
<gene>
    <name evidence="9" type="ORF">TKK_012295</name>
</gene>
<evidence type="ECO:0000313" key="10">
    <source>
        <dbReference type="Proteomes" id="UP001627154"/>
    </source>
</evidence>
<keyword evidence="4 8" id="KW-1133">Transmembrane helix</keyword>
<evidence type="ECO:0000313" key="9">
    <source>
        <dbReference type="EMBL" id="KAL3393016.1"/>
    </source>
</evidence>
<accession>A0ABD2WIZ0</accession>
<dbReference type="InterPro" id="IPR055299">
    <property type="entry name" value="TIMMDC1"/>
</dbReference>
<dbReference type="GO" id="GO:0016020">
    <property type="term" value="C:membrane"/>
    <property type="evidence" value="ECO:0007669"/>
    <property type="project" value="UniProtKB-SubCell"/>
</dbReference>
<comment type="similarity">
    <text evidence="2">Belongs to the Tim17/Tim22/Tim23 family.</text>
</comment>
<feature type="transmembrane region" description="Helical" evidence="8">
    <location>
        <begin position="180"/>
        <end position="201"/>
    </location>
</feature>
<evidence type="ECO:0000256" key="8">
    <source>
        <dbReference type="SAM" id="Phobius"/>
    </source>
</evidence>
<comment type="subcellular location">
    <subcellularLocation>
        <location evidence="1">Membrane</location>
        <topology evidence="1">Multi-pass membrane protein</topology>
    </subcellularLocation>
</comment>
<keyword evidence="10" id="KW-1185">Reference proteome</keyword>
<keyword evidence="3 8" id="KW-0812">Transmembrane</keyword>
<evidence type="ECO:0000256" key="1">
    <source>
        <dbReference type="ARBA" id="ARBA00004141"/>
    </source>
</evidence>
<dbReference type="Pfam" id="PF02466">
    <property type="entry name" value="Tim17"/>
    <property type="match status" value="1"/>
</dbReference>
<organism evidence="9 10">
    <name type="scientific">Trichogramma kaykai</name>
    <dbReference type="NCBI Taxonomy" id="54128"/>
    <lineage>
        <taxon>Eukaryota</taxon>
        <taxon>Metazoa</taxon>
        <taxon>Ecdysozoa</taxon>
        <taxon>Arthropoda</taxon>
        <taxon>Hexapoda</taxon>
        <taxon>Insecta</taxon>
        <taxon>Pterygota</taxon>
        <taxon>Neoptera</taxon>
        <taxon>Endopterygota</taxon>
        <taxon>Hymenoptera</taxon>
        <taxon>Apocrita</taxon>
        <taxon>Proctotrupomorpha</taxon>
        <taxon>Chalcidoidea</taxon>
        <taxon>Trichogrammatidae</taxon>
        <taxon>Trichogramma</taxon>
    </lineage>
</organism>
<evidence type="ECO:0000256" key="7">
    <source>
        <dbReference type="ARBA" id="ARBA00041344"/>
    </source>
</evidence>
<dbReference type="EMBL" id="JBJJXI010000100">
    <property type="protein sequence ID" value="KAL3393016.1"/>
    <property type="molecule type" value="Genomic_DNA"/>
</dbReference>
<evidence type="ECO:0000256" key="5">
    <source>
        <dbReference type="ARBA" id="ARBA00023136"/>
    </source>
</evidence>
<comment type="caution">
    <text evidence="9">The sequence shown here is derived from an EMBL/GenBank/DDBJ whole genome shotgun (WGS) entry which is preliminary data.</text>
</comment>
<keyword evidence="5 8" id="KW-0472">Membrane</keyword>
<evidence type="ECO:0000256" key="4">
    <source>
        <dbReference type="ARBA" id="ARBA00022989"/>
    </source>
</evidence>
<dbReference type="Proteomes" id="UP001627154">
    <property type="component" value="Unassembled WGS sequence"/>
</dbReference>
<dbReference type="PANTHER" id="PTHR13002:SF1">
    <property type="entry name" value="COMPLEX I ASSEMBLY FACTOR TIMMDC1, MITOCHONDRIAL"/>
    <property type="match status" value="1"/>
</dbReference>
<evidence type="ECO:0000256" key="2">
    <source>
        <dbReference type="ARBA" id="ARBA00008444"/>
    </source>
</evidence>
<dbReference type="PANTHER" id="PTHR13002">
    <property type="entry name" value="C3ORF1 PROTEIN-RELATED"/>
    <property type="match status" value="1"/>
</dbReference>
<dbReference type="AlphaFoldDB" id="A0ABD2WIZ0"/>